<dbReference type="InterPro" id="IPR046251">
    <property type="entry name" value="DUF6284"/>
</dbReference>
<sequence length="85" mass="8921">MEHIVTLADAVTASADWMEPTDAELAAIEAEAPVIAAEVEELDTVIALMDRPANELDTRRARRAHARVLAARAALANTAGTGEAA</sequence>
<organism evidence="1 2">
    <name type="scientific">Streptomyces griseus</name>
    <dbReference type="NCBI Taxonomy" id="1911"/>
    <lineage>
        <taxon>Bacteria</taxon>
        <taxon>Bacillati</taxon>
        <taxon>Actinomycetota</taxon>
        <taxon>Actinomycetes</taxon>
        <taxon>Kitasatosporales</taxon>
        <taxon>Streptomycetaceae</taxon>
        <taxon>Streptomyces</taxon>
    </lineage>
</organism>
<evidence type="ECO:0000313" key="1">
    <source>
        <dbReference type="EMBL" id="SUO93348.1"/>
    </source>
</evidence>
<gene>
    <name evidence="1" type="ORF">NCTC7807_00321</name>
</gene>
<dbReference type="RefSeq" id="WP_115067731.1">
    <property type="nucleotide sequence ID" value="NZ_UHID01000001.1"/>
</dbReference>
<dbReference type="EMBL" id="UHID01000001">
    <property type="protein sequence ID" value="SUO93348.1"/>
    <property type="molecule type" value="Genomic_DNA"/>
</dbReference>
<protein>
    <submittedName>
        <fullName evidence="1">Uncharacterized protein</fullName>
    </submittedName>
</protein>
<name>A0A380MM67_STRGR</name>
<dbReference type="AlphaFoldDB" id="A0A380MM67"/>
<evidence type="ECO:0000313" key="2">
    <source>
        <dbReference type="Proteomes" id="UP000254150"/>
    </source>
</evidence>
<dbReference type="Proteomes" id="UP000254150">
    <property type="component" value="Unassembled WGS sequence"/>
</dbReference>
<accession>A0A380MM67</accession>
<dbReference type="Pfam" id="PF19801">
    <property type="entry name" value="DUF6284"/>
    <property type="match status" value="1"/>
</dbReference>
<proteinExistence type="predicted"/>
<reference evidence="1 2" key="1">
    <citation type="submission" date="2018-06" db="EMBL/GenBank/DDBJ databases">
        <authorList>
            <consortium name="Pathogen Informatics"/>
            <person name="Doyle S."/>
        </authorList>
    </citation>
    <scope>NUCLEOTIDE SEQUENCE [LARGE SCALE GENOMIC DNA]</scope>
    <source>
        <strain evidence="1 2">NCTC7807</strain>
    </source>
</reference>